<dbReference type="InterPro" id="IPR022896">
    <property type="entry name" value="TrioseP_Isoase_bac/euk"/>
</dbReference>
<accession>A0A809S6I4</accession>
<dbReference type="GO" id="GO:0006094">
    <property type="term" value="P:gluconeogenesis"/>
    <property type="evidence" value="ECO:0007669"/>
    <property type="project" value="UniProtKB-UniRule"/>
</dbReference>
<feature type="binding site" evidence="9">
    <location>
        <position position="186"/>
    </location>
    <ligand>
        <name>substrate</name>
    </ligand>
</feature>
<dbReference type="NCBIfam" id="TIGR00419">
    <property type="entry name" value="tim"/>
    <property type="match status" value="1"/>
</dbReference>
<keyword evidence="5 9" id="KW-0312">Gluconeogenesis</keyword>
<dbReference type="GO" id="GO:0046166">
    <property type="term" value="P:glyceraldehyde-3-phosphate biosynthetic process"/>
    <property type="evidence" value="ECO:0007669"/>
    <property type="project" value="TreeGrafter"/>
</dbReference>
<dbReference type="HAMAP" id="MF_00147_B">
    <property type="entry name" value="TIM_B"/>
    <property type="match status" value="1"/>
</dbReference>
<dbReference type="PANTHER" id="PTHR21139:SF42">
    <property type="entry name" value="TRIOSEPHOSPHATE ISOMERASE"/>
    <property type="match status" value="1"/>
</dbReference>
<name>A0A809S6I4_9BACT</name>
<dbReference type="GO" id="GO:0005829">
    <property type="term" value="C:cytosol"/>
    <property type="evidence" value="ECO:0007669"/>
    <property type="project" value="TreeGrafter"/>
</dbReference>
<dbReference type="KEGG" id="npy:NPRO_23210"/>
<feature type="binding site" evidence="9">
    <location>
        <position position="225"/>
    </location>
    <ligand>
        <name>substrate</name>
    </ligand>
</feature>
<dbReference type="Pfam" id="PF00121">
    <property type="entry name" value="TIM"/>
    <property type="match status" value="1"/>
</dbReference>
<comment type="subunit">
    <text evidence="9 10">Homodimer.</text>
</comment>
<dbReference type="FunFam" id="3.20.20.70:FF:000016">
    <property type="entry name" value="Triosephosphate isomerase"/>
    <property type="match status" value="1"/>
</dbReference>
<dbReference type="EMBL" id="AP021858">
    <property type="protein sequence ID" value="BBO24726.1"/>
    <property type="molecule type" value="Genomic_DNA"/>
</dbReference>
<evidence type="ECO:0000256" key="3">
    <source>
        <dbReference type="ARBA" id="ARBA00011940"/>
    </source>
</evidence>
<feature type="binding site" evidence="9">
    <location>
        <begin position="246"/>
        <end position="247"/>
    </location>
    <ligand>
        <name>substrate</name>
    </ligand>
</feature>
<dbReference type="PROSITE" id="PS00171">
    <property type="entry name" value="TIM_1"/>
    <property type="match status" value="1"/>
</dbReference>
<dbReference type="GO" id="GO:0019563">
    <property type="term" value="P:glycerol catabolic process"/>
    <property type="evidence" value="ECO:0007669"/>
    <property type="project" value="TreeGrafter"/>
</dbReference>
<dbReference type="GO" id="GO:0006096">
    <property type="term" value="P:glycolytic process"/>
    <property type="evidence" value="ECO:0007669"/>
    <property type="project" value="UniProtKB-UniRule"/>
</dbReference>
<comment type="catalytic activity">
    <reaction evidence="9 10">
        <text>D-glyceraldehyde 3-phosphate = dihydroxyacetone phosphate</text>
        <dbReference type="Rhea" id="RHEA:18585"/>
        <dbReference type="ChEBI" id="CHEBI:57642"/>
        <dbReference type="ChEBI" id="CHEBI:59776"/>
        <dbReference type="EC" id="5.3.1.1"/>
    </reaction>
</comment>
<dbReference type="PANTHER" id="PTHR21139">
    <property type="entry name" value="TRIOSEPHOSPHATE ISOMERASE"/>
    <property type="match status" value="1"/>
</dbReference>
<dbReference type="GO" id="GO:0004807">
    <property type="term" value="F:triose-phosphate isomerase activity"/>
    <property type="evidence" value="ECO:0007669"/>
    <property type="project" value="UniProtKB-UniRule"/>
</dbReference>
<organism evidence="11 12">
    <name type="scientific">Candidatus Nitrosymbiomonas proteolyticus</name>
    <dbReference type="NCBI Taxonomy" id="2608984"/>
    <lineage>
        <taxon>Bacteria</taxon>
        <taxon>Bacillati</taxon>
        <taxon>Armatimonadota</taxon>
        <taxon>Armatimonadota incertae sedis</taxon>
        <taxon>Candidatus Nitrosymbiomonas</taxon>
    </lineage>
</organism>
<comment type="pathway">
    <text evidence="9 10">Carbohydrate biosynthesis; gluconeogenesis.</text>
</comment>
<evidence type="ECO:0000256" key="4">
    <source>
        <dbReference type="ARBA" id="ARBA00019397"/>
    </source>
</evidence>
<keyword evidence="6 9" id="KW-0963">Cytoplasm</keyword>
<feature type="active site" description="Electrophile" evidence="9">
    <location>
        <position position="95"/>
    </location>
</feature>
<dbReference type="InterPro" id="IPR035990">
    <property type="entry name" value="TIM_sf"/>
</dbReference>
<evidence type="ECO:0000256" key="6">
    <source>
        <dbReference type="ARBA" id="ARBA00022490"/>
    </source>
</evidence>
<dbReference type="InterPro" id="IPR013785">
    <property type="entry name" value="Aldolase_TIM"/>
</dbReference>
<dbReference type="UniPathway" id="UPA00138"/>
<sequence>MRAKLVVGNWKMNKTPTESAALVQAFLRHADAKPSTEVAVCPPYPSLGVVRESLKGSRVFLGAQDVFWEPSGAFTGKVSASMLRESGVELCLVGHSETRGRFGKLEVPPTTLPFFSETEETVNLKLRALLFHSIRPILCVGETASERESQATERVIEDQLAGAFRGIEGPELATVSVAYEPVWAIGTGNTCDAPEANRVASFIRNWLRGRFGSEADPVRVLYGGSVKSTNSEELFHQPEIDGGLVGGASLDPMEFSRIVMSA</sequence>
<evidence type="ECO:0000256" key="7">
    <source>
        <dbReference type="ARBA" id="ARBA00023152"/>
    </source>
</evidence>
<dbReference type="Gene3D" id="3.20.20.70">
    <property type="entry name" value="Aldolase class I"/>
    <property type="match status" value="1"/>
</dbReference>
<protein>
    <recommendedName>
        <fullName evidence="4 9">Triosephosphate isomerase</fullName>
        <shortName evidence="9">TIM</shortName>
        <shortName evidence="9">TPI</shortName>
        <ecNumber evidence="3 9">5.3.1.1</ecNumber>
    </recommendedName>
    <alternativeName>
        <fullName evidence="9">Triose-phosphate isomerase</fullName>
    </alternativeName>
</protein>
<comment type="function">
    <text evidence="9">Involved in the gluconeogenesis. Catalyzes stereospecifically the conversion of dihydroxyacetone phosphate (DHAP) to D-glyceraldehyde-3-phosphate (G3P).</text>
</comment>
<dbReference type="CDD" id="cd00311">
    <property type="entry name" value="TIM"/>
    <property type="match status" value="1"/>
</dbReference>
<comment type="similarity">
    <text evidence="2 9 10">Belongs to the triosephosphate isomerase family.</text>
</comment>
<feature type="binding site" evidence="9">
    <location>
        <begin position="9"/>
        <end position="11"/>
    </location>
    <ligand>
        <name>substrate</name>
    </ligand>
</feature>
<dbReference type="Proteomes" id="UP000662873">
    <property type="component" value="Chromosome"/>
</dbReference>
<dbReference type="UniPathway" id="UPA00109">
    <property type="reaction ID" value="UER00189"/>
</dbReference>
<dbReference type="SUPFAM" id="SSF51351">
    <property type="entry name" value="Triosephosphate isomerase (TIM)"/>
    <property type="match status" value="1"/>
</dbReference>
<dbReference type="PROSITE" id="PS51440">
    <property type="entry name" value="TIM_2"/>
    <property type="match status" value="1"/>
</dbReference>
<evidence type="ECO:0000313" key="12">
    <source>
        <dbReference type="Proteomes" id="UP000662873"/>
    </source>
</evidence>
<dbReference type="AlphaFoldDB" id="A0A809S6I4"/>
<proteinExistence type="inferred from homology"/>
<dbReference type="EC" id="5.3.1.1" evidence="3 9"/>
<dbReference type="InterPro" id="IPR020861">
    <property type="entry name" value="Triosephosphate_isomerase_AS"/>
</dbReference>
<keyword evidence="8 9" id="KW-0413">Isomerase</keyword>
<reference evidence="11" key="1">
    <citation type="journal article" name="DNA Res.">
        <title>The physiological potential of anammox bacteria as revealed by their core genome structure.</title>
        <authorList>
            <person name="Okubo T."/>
            <person name="Toyoda A."/>
            <person name="Fukuhara K."/>
            <person name="Uchiyama I."/>
            <person name="Harigaya Y."/>
            <person name="Kuroiwa M."/>
            <person name="Suzuki T."/>
            <person name="Murakami Y."/>
            <person name="Suwa Y."/>
            <person name="Takami H."/>
        </authorList>
    </citation>
    <scope>NUCLEOTIDE SEQUENCE</scope>
    <source>
        <strain evidence="11">317325-2</strain>
    </source>
</reference>
<evidence type="ECO:0000256" key="1">
    <source>
        <dbReference type="ARBA" id="ARBA00004680"/>
    </source>
</evidence>
<evidence type="ECO:0000256" key="2">
    <source>
        <dbReference type="ARBA" id="ARBA00007422"/>
    </source>
</evidence>
<evidence type="ECO:0000313" key="11">
    <source>
        <dbReference type="EMBL" id="BBO24726.1"/>
    </source>
</evidence>
<feature type="active site" description="Proton acceptor" evidence="9">
    <location>
        <position position="180"/>
    </location>
</feature>
<comment type="pathway">
    <text evidence="1 9 10">Carbohydrate degradation; glycolysis; D-glyceraldehyde 3-phosphate from glycerone phosphate: step 1/1.</text>
</comment>
<evidence type="ECO:0000256" key="8">
    <source>
        <dbReference type="ARBA" id="ARBA00023235"/>
    </source>
</evidence>
<evidence type="ECO:0000256" key="9">
    <source>
        <dbReference type="HAMAP-Rule" id="MF_00147"/>
    </source>
</evidence>
<evidence type="ECO:0000256" key="5">
    <source>
        <dbReference type="ARBA" id="ARBA00022432"/>
    </source>
</evidence>
<keyword evidence="7 9" id="KW-0324">Glycolysis</keyword>
<gene>
    <name evidence="9" type="primary">tpiA</name>
    <name evidence="11" type="ORF">NPRO_23210</name>
</gene>
<evidence type="ECO:0000256" key="10">
    <source>
        <dbReference type="RuleBase" id="RU363013"/>
    </source>
</evidence>
<dbReference type="InterPro" id="IPR000652">
    <property type="entry name" value="Triosephosphate_isomerase"/>
</dbReference>
<comment type="subcellular location">
    <subcellularLocation>
        <location evidence="9 10">Cytoplasm</location>
    </subcellularLocation>
</comment>